<accession>A0A371CYP3</accession>
<dbReference type="Gene3D" id="1.10.4160.10">
    <property type="entry name" value="Hydantoin permease"/>
    <property type="match status" value="1"/>
</dbReference>
<organism evidence="7 8">
    <name type="scientific">Lentinus brumalis</name>
    <dbReference type="NCBI Taxonomy" id="2498619"/>
    <lineage>
        <taxon>Eukaryota</taxon>
        <taxon>Fungi</taxon>
        <taxon>Dikarya</taxon>
        <taxon>Basidiomycota</taxon>
        <taxon>Agaricomycotina</taxon>
        <taxon>Agaricomycetes</taxon>
        <taxon>Polyporales</taxon>
        <taxon>Polyporaceae</taxon>
        <taxon>Lentinus</taxon>
    </lineage>
</organism>
<dbReference type="PANTHER" id="PTHR30618:SF0">
    <property type="entry name" value="PURINE-URACIL PERMEASE NCS1"/>
    <property type="match status" value="1"/>
</dbReference>
<sequence>MRMSWPTRPPVMQLFDVLKPTTWALDSARSLRSNADMEPVPVDKRTWTAFNYVAYWISDAWTVPCWQLASGMLAVGLSWRQALLAVLTGETIVAVVMVLNGTIGARLHVGFPVLARSSFGFWFSYFAVISRIVLSMIWSGITSYVGSQCIYQMLRAVWPSIAHMRNQLPQSAHITTSGMICYFLWWLLLMPFMFFSPQRIRLLFTLKAIIVPPAYIAILIWALVRVPVREDLLQQQTQLSGSTLSYVWLSAMNSAIGNYASLTVNIPDFTRYAKNARAQYIQLFIIPVAFTLVAFTGIAVTSAGTVLYGEVLWNPLKLIEHWESRPAAFFAALVFTVATLGTSVSSNTLSVGNDLTSLCPKYINIRRGQLFAATVGQWAGVPWDIQSNAQGFLRFLSGYTVFLGPFAGIMVADYWIVHRCKVDVLAMYDPQGRYRYTYGVNWRAVVTLLLAVPPNLPGLIASISPAIKTRIGNAYIVYDVAWLFGFFTALWVYSALSLLFPARETCVHEECNSVDGPASEGELADSEKS</sequence>
<evidence type="ECO:0000256" key="6">
    <source>
        <dbReference type="SAM" id="Phobius"/>
    </source>
</evidence>
<dbReference type="OrthoDB" id="2018619at2759"/>
<feature type="transmembrane region" description="Helical" evidence="6">
    <location>
        <begin position="202"/>
        <end position="224"/>
    </location>
</feature>
<dbReference type="InterPro" id="IPR045225">
    <property type="entry name" value="Uracil/uridine/allantoin_perm"/>
</dbReference>
<keyword evidence="3 6" id="KW-0812">Transmembrane</keyword>
<feature type="transmembrane region" description="Helical" evidence="6">
    <location>
        <begin position="396"/>
        <end position="417"/>
    </location>
</feature>
<evidence type="ECO:0000256" key="4">
    <source>
        <dbReference type="ARBA" id="ARBA00022989"/>
    </source>
</evidence>
<dbReference type="AlphaFoldDB" id="A0A371CYP3"/>
<keyword evidence="5 6" id="KW-0472">Membrane</keyword>
<dbReference type="EMBL" id="KZ857438">
    <property type="protein sequence ID" value="RDX45402.1"/>
    <property type="molecule type" value="Genomic_DNA"/>
</dbReference>
<feature type="transmembrane region" description="Helical" evidence="6">
    <location>
        <begin position="283"/>
        <end position="307"/>
    </location>
</feature>
<evidence type="ECO:0000313" key="7">
    <source>
        <dbReference type="EMBL" id="RDX45402.1"/>
    </source>
</evidence>
<evidence type="ECO:0000256" key="2">
    <source>
        <dbReference type="ARBA" id="ARBA00008974"/>
    </source>
</evidence>
<feature type="transmembrane region" description="Helical" evidence="6">
    <location>
        <begin position="475"/>
        <end position="493"/>
    </location>
</feature>
<feature type="transmembrane region" description="Helical" evidence="6">
    <location>
        <begin position="82"/>
        <end position="103"/>
    </location>
</feature>
<name>A0A371CYP3_9APHY</name>
<dbReference type="CDD" id="cd11482">
    <property type="entry name" value="SLC-NCS1sbd_NRT1-like"/>
    <property type="match status" value="1"/>
</dbReference>
<evidence type="ECO:0000256" key="3">
    <source>
        <dbReference type="ARBA" id="ARBA00022692"/>
    </source>
</evidence>
<comment type="similarity">
    <text evidence="2">Belongs to the purine-cytosine permease (2.A.39) family.</text>
</comment>
<reference evidence="7 8" key="1">
    <citation type="journal article" date="2018" name="Biotechnol. Biofuels">
        <title>Integrative visual omics of the white-rot fungus Polyporus brumalis exposes the biotechnological potential of its oxidative enzymes for delignifying raw plant biomass.</title>
        <authorList>
            <person name="Miyauchi S."/>
            <person name="Rancon A."/>
            <person name="Drula E."/>
            <person name="Hage H."/>
            <person name="Chaduli D."/>
            <person name="Favel A."/>
            <person name="Grisel S."/>
            <person name="Henrissat B."/>
            <person name="Herpoel-Gimbert I."/>
            <person name="Ruiz-Duenas F.J."/>
            <person name="Chevret D."/>
            <person name="Hainaut M."/>
            <person name="Lin J."/>
            <person name="Wang M."/>
            <person name="Pangilinan J."/>
            <person name="Lipzen A."/>
            <person name="Lesage-Meessen L."/>
            <person name="Navarro D."/>
            <person name="Riley R."/>
            <person name="Grigoriev I.V."/>
            <person name="Zhou S."/>
            <person name="Raouche S."/>
            <person name="Rosso M.N."/>
        </authorList>
    </citation>
    <scope>NUCLEOTIDE SEQUENCE [LARGE SCALE GENOMIC DNA]</scope>
    <source>
        <strain evidence="7 8">BRFM 1820</strain>
    </source>
</reference>
<evidence type="ECO:0000256" key="5">
    <source>
        <dbReference type="ARBA" id="ARBA00023136"/>
    </source>
</evidence>
<feature type="transmembrane region" description="Helical" evidence="6">
    <location>
        <begin position="442"/>
        <end position="463"/>
    </location>
</feature>
<dbReference type="InterPro" id="IPR001248">
    <property type="entry name" value="Pur-cyt_permease"/>
</dbReference>
<dbReference type="GO" id="GO:0005886">
    <property type="term" value="C:plasma membrane"/>
    <property type="evidence" value="ECO:0007669"/>
    <property type="project" value="TreeGrafter"/>
</dbReference>
<dbReference type="NCBIfam" id="TIGR00800">
    <property type="entry name" value="ncs1"/>
    <property type="match status" value="1"/>
</dbReference>
<gene>
    <name evidence="7" type="ORF">OH76DRAFT_1444795</name>
</gene>
<dbReference type="Proteomes" id="UP000256964">
    <property type="component" value="Unassembled WGS sequence"/>
</dbReference>
<proteinExistence type="inferred from homology"/>
<dbReference type="PANTHER" id="PTHR30618">
    <property type="entry name" value="NCS1 FAMILY PURINE/PYRIMIDINE TRANSPORTER"/>
    <property type="match status" value="1"/>
</dbReference>
<protein>
    <submittedName>
        <fullName evidence="7">NCS1 nucleoside transporter family</fullName>
    </submittedName>
</protein>
<feature type="transmembrane region" description="Helical" evidence="6">
    <location>
        <begin position="327"/>
        <end position="345"/>
    </location>
</feature>
<dbReference type="FunFam" id="1.10.4160.10:FF:000001">
    <property type="entry name" value="Uracil permease, putative"/>
    <property type="match status" value="1"/>
</dbReference>
<keyword evidence="4 6" id="KW-1133">Transmembrane helix</keyword>
<dbReference type="InterPro" id="IPR012681">
    <property type="entry name" value="NCS1"/>
</dbReference>
<keyword evidence="8" id="KW-1185">Reference proteome</keyword>
<evidence type="ECO:0000256" key="1">
    <source>
        <dbReference type="ARBA" id="ARBA00004141"/>
    </source>
</evidence>
<evidence type="ECO:0000313" key="8">
    <source>
        <dbReference type="Proteomes" id="UP000256964"/>
    </source>
</evidence>
<comment type="subcellular location">
    <subcellularLocation>
        <location evidence="1">Membrane</location>
        <topology evidence="1">Multi-pass membrane protein</topology>
    </subcellularLocation>
</comment>
<feature type="transmembrane region" description="Helical" evidence="6">
    <location>
        <begin position="174"/>
        <end position="195"/>
    </location>
</feature>
<feature type="transmembrane region" description="Helical" evidence="6">
    <location>
        <begin position="244"/>
        <end position="262"/>
    </location>
</feature>
<dbReference type="Pfam" id="PF02133">
    <property type="entry name" value="Transp_cyt_pur"/>
    <property type="match status" value="1"/>
</dbReference>
<dbReference type="GO" id="GO:0015205">
    <property type="term" value="F:nucleobase transmembrane transporter activity"/>
    <property type="evidence" value="ECO:0007669"/>
    <property type="project" value="TreeGrafter"/>
</dbReference>